<dbReference type="EMBL" id="BDQI01000006">
    <property type="protein sequence ID" value="GAX51882.1"/>
    <property type="molecule type" value="Genomic_DNA"/>
</dbReference>
<feature type="transmembrane region" description="Helical" evidence="7">
    <location>
        <begin position="229"/>
        <end position="251"/>
    </location>
</feature>
<dbReference type="Gene3D" id="1.20.1250.20">
    <property type="entry name" value="MFS general substrate transporter like domains"/>
    <property type="match status" value="1"/>
</dbReference>
<feature type="transmembrane region" description="Helical" evidence="7">
    <location>
        <begin position="412"/>
        <end position="431"/>
    </location>
</feature>
<keyword evidence="6" id="KW-0046">Antibiotic resistance</keyword>
<feature type="transmembrane region" description="Helical" evidence="7">
    <location>
        <begin position="336"/>
        <end position="357"/>
    </location>
</feature>
<dbReference type="GO" id="GO:0005886">
    <property type="term" value="C:plasma membrane"/>
    <property type="evidence" value="ECO:0007669"/>
    <property type="project" value="UniProtKB-SubCell"/>
</dbReference>
<evidence type="ECO:0000256" key="5">
    <source>
        <dbReference type="ARBA" id="ARBA00023136"/>
    </source>
</evidence>
<accession>A0A250VCT1</accession>
<evidence type="ECO:0000256" key="1">
    <source>
        <dbReference type="ARBA" id="ARBA00004651"/>
    </source>
</evidence>
<feature type="domain" description="Major facilitator superfamily (MFS) profile" evidence="8">
    <location>
        <begin position="17"/>
        <end position="496"/>
    </location>
</feature>
<feature type="transmembrane region" description="Helical" evidence="7">
    <location>
        <begin position="52"/>
        <end position="71"/>
    </location>
</feature>
<dbReference type="InterPro" id="IPR011701">
    <property type="entry name" value="MFS"/>
</dbReference>
<dbReference type="SUPFAM" id="SSF103473">
    <property type="entry name" value="MFS general substrate transporter"/>
    <property type="match status" value="1"/>
</dbReference>
<feature type="transmembrane region" description="Helical" evidence="7">
    <location>
        <begin position="205"/>
        <end position="223"/>
    </location>
</feature>
<evidence type="ECO:0000313" key="9">
    <source>
        <dbReference type="EMBL" id="GAX51882.1"/>
    </source>
</evidence>
<protein>
    <submittedName>
        <fullName evidence="9">MFS transporter</fullName>
    </submittedName>
</protein>
<dbReference type="Proteomes" id="UP000217446">
    <property type="component" value="Unassembled WGS sequence"/>
</dbReference>
<dbReference type="PANTHER" id="PTHR42718">
    <property type="entry name" value="MAJOR FACILITATOR SUPERFAMILY MULTIDRUG TRANSPORTER MFSC"/>
    <property type="match status" value="1"/>
</dbReference>
<feature type="transmembrane region" description="Helical" evidence="7">
    <location>
        <begin position="271"/>
        <end position="298"/>
    </location>
</feature>
<dbReference type="Pfam" id="PF07690">
    <property type="entry name" value="MFS_1"/>
    <property type="match status" value="1"/>
</dbReference>
<name>A0A250VCT1_STROL</name>
<feature type="transmembrane region" description="Helical" evidence="7">
    <location>
        <begin position="174"/>
        <end position="193"/>
    </location>
</feature>
<dbReference type="Gene3D" id="1.20.1720.10">
    <property type="entry name" value="Multidrug resistance protein D"/>
    <property type="match status" value="1"/>
</dbReference>
<comment type="caution">
    <text evidence="9">The sequence shown here is derived from an EMBL/GenBank/DDBJ whole genome shotgun (WGS) entry which is preliminary data.</text>
</comment>
<keyword evidence="10" id="KW-1185">Reference proteome</keyword>
<keyword evidence="3 7" id="KW-0812">Transmembrane</keyword>
<comment type="subcellular location">
    <subcellularLocation>
        <location evidence="1">Cell membrane</location>
        <topology evidence="1">Multi-pass membrane protein</topology>
    </subcellularLocation>
</comment>
<dbReference type="GO" id="GO:0022857">
    <property type="term" value="F:transmembrane transporter activity"/>
    <property type="evidence" value="ECO:0007669"/>
    <property type="project" value="InterPro"/>
</dbReference>
<reference evidence="10" key="1">
    <citation type="submission" date="2017-05" db="EMBL/GenBank/DDBJ databases">
        <title>Streptomyces olivochromogenes NBRC 3561 whole genome shotgun sequence.</title>
        <authorList>
            <person name="Dohra H."/>
            <person name="Kodani S."/>
        </authorList>
    </citation>
    <scope>NUCLEOTIDE SEQUENCE [LARGE SCALE GENOMIC DNA]</scope>
    <source>
        <strain evidence="10">NBRC 3561</strain>
    </source>
</reference>
<dbReference type="GO" id="GO:0046677">
    <property type="term" value="P:response to antibiotic"/>
    <property type="evidence" value="ECO:0007669"/>
    <property type="project" value="UniProtKB-KW"/>
</dbReference>
<dbReference type="STRING" id="1963.AQJ27_25570"/>
<evidence type="ECO:0000256" key="7">
    <source>
        <dbReference type="SAM" id="Phobius"/>
    </source>
</evidence>
<feature type="transmembrane region" description="Helical" evidence="7">
    <location>
        <begin position="363"/>
        <end position="391"/>
    </location>
</feature>
<feature type="transmembrane region" description="Helical" evidence="7">
    <location>
        <begin position="304"/>
        <end position="324"/>
    </location>
</feature>
<sequence>MTDSTSTSSLKKLDLGTLIACCLAVAAAQLCITVPSPINGEIQAAFGASGSQVAWVTSAFILPTAILELNFGVVGDLFGRKRLLVLGGLVLALGELLNATSQNITMMWTGQALAGIGAAALFPSSLAVIAAATPDGKDRAKAVSTWALSISLASAMGPLSSGVLATVADFRWAFVPPVVLGLAVAIACWRLVTDSKAPEGRALDWPGQITIAVGLTALLWGIIEGGDRGWGSAAIVGSLALAAVALVGFVVAETRAASPMFNLDLLRIPSFAAAAVVALAGMFGFIGTAYCVSIRLGAVMHLSALRAGMPFVILQLIPLLLAPVLSRMLTRVDARWLLTGGLLPMAAGQFWIAALPITTTSLAAFIGPVLLLGIGFICVVSSLTSAAVNAVPIHMTGMASGATSLVREFGQGLGPAVISTIAMSAASSALVGKLNGADAGMEAAAGPLAVVNAGSDSARAAAQTALGHGMAIGVVICGCASLLGALVTLLLVRKNTARAAVGAGGEPSVRTATA</sequence>
<dbReference type="RefSeq" id="WP_067373278.1">
    <property type="nucleotide sequence ID" value="NZ_BDQI01000006.1"/>
</dbReference>
<dbReference type="PANTHER" id="PTHR42718:SF9">
    <property type="entry name" value="MAJOR FACILITATOR SUPERFAMILY MULTIDRUG TRANSPORTER MFSC"/>
    <property type="match status" value="1"/>
</dbReference>
<gene>
    <name evidence="9" type="ORF">SO3561_03389</name>
</gene>
<feature type="transmembrane region" description="Helical" evidence="7">
    <location>
        <begin position="145"/>
        <end position="168"/>
    </location>
</feature>
<evidence type="ECO:0000256" key="6">
    <source>
        <dbReference type="ARBA" id="ARBA00023251"/>
    </source>
</evidence>
<evidence type="ECO:0000259" key="8">
    <source>
        <dbReference type="PROSITE" id="PS50850"/>
    </source>
</evidence>
<feature type="transmembrane region" description="Helical" evidence="7">
    <location>
        <begin position="112"/>
        <end position="133"/>
    </location>
</feature>
<organism evidence="9 10">
    <name type="scientific">Streptomyces olivochromogenes</name>
    <dbReference type="NCBI Taxonomy" id="1963"/>
    <lineage>
        <taxon>Bacteria</taxon>
        <taxon>Bacillati</taxon>
        <taxon>Actinomycetota</taxon>
        <taxon>Actinomycetes</taxon>
        <taxon>Kitasatosporales</taxon>
        <taxon>Streptomycetaceae</taxon>
        <taxon>Streptomyces</taxon>
    </lineage>
</organism>
<dbReference type="InterPro" id="IPR020846">
    <property type="entry name" value="MFS_dom"/>
</dbReference>
<evidence type="ECO:0000313" key="10">
    <source>
        <dbReference type="Proteomes" id="UP000217446"/>
    </source>
</evidence>
<proteinExistence type="predicted"/>
<feature type="transmembrane region" description="Helical" evidence="7">
    <location>
        <begin position="470"/>
        <end position="492"/>
    </location>
</feature>
<keyword evidence="2" id="KW-0813">Transport</keyword>
<dbReference type="AlphaFoldDB" id="A0A250VCT1"/>
<feature type="transmembrane region" description="Helical" evidence="7">
    <location>
        <begin position="83"/>
        <end position="100"/>
    </location>
</feature>
<dbReference type="InterPro" id="IPR036259">
    <property type="entry name" value="MFS_trans_sf"/>
</dbReference>
<keyword evidence="5 7" id="KW-0472">Membrane</keyword>
<evidence type="ECO:0000256" key="4">
    <source>
        <dbReference type="ARBA" id="ARBA00022989"/>
    </source>
</evidence>
<evidence type="ECO:0000256" key="3">
    <source>
        <dbReference type="ARBA" id="ARBA00022692"/>
    </source>
</evidence>
<evidence type="ECO:0000256" key="2">
    <source>
        <dbReference type="ARBA" id="ARBA00022448"/>
    </source>
</evidence>
<dbReference type="PROSITE" id="PS50850">
    <property type="entry name" value="MFS"/>
    <property type="match status" value="1"/>
</dbReference>
<keyword evidence="4 7" id="KW-1133">Transmembrane helix</keyword>